<dbReference type="Proteomes" id="UP000298179">
    <property type="component" value="Unassembled WGS sequence"/>
</dbReference>
<comment type="caution">
    <text evidence="5">The sequence shown here is derived from an EMBL/GenBank/DDBJ whole genome shotgun (WGS) entry which is preliminary data.</text>
</comment>
<evidence type="ECO:0000256" key="2">
    <source>
        <dbReference type="ARBA" id="ARBA00022723"/>
    </source>
</evidence>
<dbReference type="GO" id="GO:0008233">
    <property type="term" value="F:peptidase activity"/>
    <property type="evidence" value="ECO:0007669"/>
    <property type="project" value="UniProtKB-KW"/>
</dbReference>
<dbReference type="EMBL" id="SOZD01000002">
    <property type="protein sequence ID" value="TFF25476.1"/>
    <property type="molecule type" value="Genomic_DNA"/>
</dbReference>
<dbReference type="GO" id="GO:0046872">
    <property type="term" value="F:metal ion binding"/>
    <property type="evidence" value="ECO:0007669"/>
    <property type="project" value="UniProtKB-KW"/>
</dbReference>
<dbReference type="NCBIfam" id="NF005914">
    <property type="entry name" value="PRK07907.1"/>
    <property type="match status" value="1"/>
</dbReference>
<proteinExistence type="predicted"/>
<dbReference type="InterPro" id="IPR011650">
    <property type="entry name" value="Peptidase_M20_dimer"/>
</dbReference>
<dbReference type="SUPFAM" id="SSF53187">
    <property type="entry name" value="Zn-dependent exopeptidases"/>
    <property type="match status" value="1"/>
</dbReference>
<dbReference type="Gene3D" id="3.30.70.360">
    <property type="match status" value="1"/>
</dbReference>
<dbReference type="PANTHER" id="PTHR43270">
    <property type="entry name" value="BETA-ALA-HIS DIPEPTIDASE"/>
    <property type="match status" value="1"/>
</dbReference>
<dbReference type="AlphaFoldDB" id="A0A4Y8RQ48"/>
<protein>
    <submittedName>
        <fullName evidence="5">Dipeptidase</fullName>
    </submittedName>
</protein>
<keyword evidence="6" id="KW-1185">Reference proteome</keyword>
<dbReference type="Gene3D" id="3.40.630.10">
    <property type="entry name" value="Zn peptidases"/>
    <property type="match status" value="1"/>
</dbReference>
<keyword evidence="3" id="KW-0378">Hydrolase</keyword>
<evidence type="ECO:0000256" key="3">
    <source>
        <dbReference type="ARBA" id="ARBA00022801"/>
    </source>
</evidence>
<evidence type="ECO:0000313" key="5">
    <source>
        <dbReference type="EMBL" id="TFF25476.1"/>
    </source>
</evidence>
<accession>A0A4Y8RQ48</accession>
<gene>
    <name evidence="5" type="ORF">E3C22_09000</name>
</gene>
<reference evidence="5 6" key="1">
    <citation type="submission" date="2019-03" db="EMBL/GenBank/DDBJ databases">
        <title>Jiella endophytica sp. nov., a novel endophytic bacterium isolated from root of Ficus microcarpa Linn. f.</title>
        <authorList>
            <person name="Tuo L."/>
        </authorList>
    </citation>
    <scope>NUCLEOTIDE SEQUENCE [LARGE SCALE GENOMIC DNA]</scope>
    <source>
        <strain evidence="5 6">CBS5Q-3</strain>
    </source>
</reference>
<dbReference type="Pfam" id="PF01546">
    <property type="entry name" value="Peptidase_M20"/>
    <property type="match status" value="1"/>
</dbReference>
<keyword evidence="2" id="KW-0479">Metal-binding</keyword>
<dbReference type="InterPro" id="IPR002933">
    <property type="entry name" value="Peptidase_M20"/>
</dbReference>
<name>A0A4Y8RQ48_9HYPH</name>
<feature type="domain" description="Peptidase M20 dimerisation" evidence="4">
    <location>
        <begin position="202"/>
        <end position="360"/>
    </location>
</feature>
<dbReference type="RefSeq" id="WP_134761644.1">
    <property type="nucleotide sequence ID" value="NZ_SOZD01000002.1"/>
</dbReference>
<dbReference type="NCBIfam" id="NF006579">
    <property type="entry name" value="PRK09104.1"/>
    <property type="match status" value="1"/>
</dbReference>
<evidence type="ECO:0000256" key="1">
    <source>
        <dbReference type="ARBA" id="ARBA00022670"/>
    </source>
</evidence>
<dbReference type="NCBIfam" id="NF006053">
    <property type="entry name" value="PRK08201.1"/>
    <property type="match status" value="1"/>
</dbReference>
<dbReference type="OrthoDB" id="9761532at2"/>
<dbReference type="PANTHER" id="PTHR43270:SF12">
    <property type="entry name" value="SUCCINYL-DIAMINOPIMELATE DESUCCINYLASE"/>
    <property type="match status" value="1"/>
</dbReference>
<evidence type="ECO:0000259" key="4">
    <source>
        <dbReference type="Pfam" id="PF07687"/>
    </source>
</evidence>
<sequence length="472" mass="50049">MSRPARGEIGDVKAWLESHAEAMVEELKAFCRIESVSTDPAYRAGITAAADFVADRLTRAGFPSVEIVPTGGHPAIVAEWCETPGAPTILVYGHYDVQPPDPLEKWKTPPFEPDIRDDRLYARGASDDKGPLMVPILVAEAFSRTRGGLPLNVKMFVEGEEESGSPQLSPTVARLKDRLAADLVVSADGAMWRADLPSVTVASRGLLAFDVTVGGAGKDLHSGRHGGSAPNPVRALVTVLASLHDETGRVAVEGFADNTTPPDPAILDAIRASDFDPAGYYRSIGAPLPDPLPSTEELLTRQWLEPTLEFNGISGGYSGAGMKTVIPSSASAKITCRLVAGQEPGAVRQAIERHLTAAMPTGFELTIAGHGPGSAAFALDPDEPALAITEDILEEVLGARPLRVAMGATIPIGAVFKQHLGAPLVFFSFSTADEDYHAPNEFFRLASFRNGLIAWARLFDRLAETGAGARGC</sequence>
<dbReference type="GO" id="GO:0006508">
    <property type="term" value="P:proteolysis"/>
    <property type="evidence" value="ECO:0007669"/>
    <property type="project" value="UniProtKB-KW"/>
</dbReference>
<dbReference type="InterPro" id="IPR051458">
    <property type="entry name" value="Cyt/Met_Dipeptidase"/>
</dbReference>
<keyword evidence="1" id="KW-0645">Protease</keyword>
<evidence type="ECO:0000313" key="6">
    <source>
        <dbReference type="Proteomes" id="UP000298179"/>
    </source>
</evidence>
<organism evidence="5 6">
    <name type="scientific">Jiella endophytica</name>
    <dbReference type="NCBI Taxonomy" id="2558362"/>
    <lineage>
        <taxon>Bacteria</taxon>
        <taxon>Pseudomonadati</taxon>
        <taxon>Pseudomonadota</taxon>
        <taxon>Alphaproteobacteria</taxon>
        <taxon>Hyphomicrobiales</taxon>
        <taxon>Aurantimonadaceae</taxon>
        <taxon>Jiella</taxon>
    </lineage>
</organism>
<dbReference type="Pfam" id="PF07687">
    <property type="entry name" value="M20_dimer"/>
    <property type="match status" value="1"/>
</dbReference>